<organism evidence="3 4">
    <name type="scientific">Roseovarius faecimaris</name>
    <dbReference type="NCBI Taxonomy" id="2494550"/>
    <lineage>
        <taxon>Bacteria</taxon>
        <taxon>Pseudomonadati</taxon>
        <taxon>Pseudomonadota</taxon>
        <taxon>Alphaproteobacteria</taxon>
        <taxon>Rhodobacterales</taxon>
        <taxon>Roseobacteraceae</taxon>
        <taxon>Roseovarius</taxon>
    </lineage>
</organism>
<keyword evidence="3" id="KW-0378">Hydrolase</keyword>
<keyword evidence="3" id="KW-0540">Nuclease</keyword>
<keyword evidence="3" id="KW-0255">Endonuclease</keyword>
<dbReference type="AlphaFoldDB" id="A0A6I6ISP3"/>
<accession>A0A6I6ISP3</accession>
<evidence type="ECO:0000259" key="1">
    <source>
        <dbReference type="Pfam" id="PF04313"/>
    </source>
</evidence>
<evidence type="ECO:0000259" key="2">
    <source>
        <dbReference type="Pfam" id="PF18766"/>
    </source>
</evidence>
<reference evidence="4" key="1">
    <citation type="submission" date="2018-12" db="EMBL/GenBank/DDBJ databases">
        <title>Complete genome sequence of Roseovarius sp. MME-070.</title>
        <authorList>
            <person name="Nam Y.-D."/>
            <person name="Kang J."/>
            <person name="Chung W.-H."/>
            <person name="Park Y.S."/>
        </authorList>
    </citation>
    <scope>NUCLEOTIDE SEQUENCE [LARGE SCALE GENOMIC DNA]</scope>
    <source>
        <strain evidence="4">MME-070</strain>
    </source>
</reference>
<dbReference type="SUPFAM" id="SSF52540">
    <property type="entry name" value="P-loop containing nucleoside triphosphate hydrolases"/>
    <property type="match status" value="1"/>
</dbReference>
<dbReference type="PANTHER" id="PTHR42927:SF1">
    <property type="entry name" value="HELICASE SUPERFAMILY 1 AND 2 DOMAIN-CONTAINING PROTEIN"/>
    <property type="match status" value="1"/>
</dbReference>
<dbReference type="REBASE" id="375669">
    <property type="entry name" value="Rsp070ORF16245P"/>
</dbReference>
<evidence type="ECO:0000313" key="4">
    <source>
        <dbReference type="Proteomes" id="UP000428330"/>
    </source>
</evidence>
<dbReference type="KEGG" id="rom:EI983_16260"/>
<dbReference type="GO" id="GO:0009307">
    <property type="term" value="P:DNA restriction-modification system"/>
    <property type="evidence" value="ECO:0007669"/>
    <property type="project" value="UniProtKB-KW"/>
</dbReference>
<gene>
    <name evidence="3" type="ORF">EI983_16260</name>
</gene>
<proteinExistence type="predicted"/>
<dbReference type="EMBL" id="CP034348">
    <property type="protein sequence ID" value="QGX99735.1"/>
    <property type="molecule type" value="Genomic_DNA"/>
</dbReference>
<dbReference type="OrthoDB" id="9758243at2"/>
<protein>
    <submittedName>
        <fullName evidence="3">Type I restriction endonuclease subunit R</fullName>
    </submittedName>
</protein>
<dbReference type="InterPro" id="IPR027417">
    <property type="entry name" value="P-loop_NTPase"/>
</dbReference>
<dbReference type="CDD" id="cd22332">
    <property type="entry name" value="HsdR_N"/>
    <property type="match status" value="1"/>
</dbReference>
<dbReference type="RefSeq" id="WP_157708416.1">
    <property type="nucleotide sequence ID" value="NZ_CP034348.1"/>
</dbReference>
<dbReference type="Gene3D" id="3.90.1570.50">
    <property type="match status" value="1"/>
</dbReference>
<dbReference type="Pfam" id="PF04313">
    <property type="entry name" value="HSDR_N"/>
    <property type="match status" value="1"/>
</dbReference>
<dbReference type="GO" id="GO:0009035">
    <property type="term" value="F:type I site-specific deoxyribonuclease activity"/>
    <property type="evidence" value="ECO:0007669"/>
    <property type="project" value="UniProtKB-EC"/>
</dbReference>
<dbReference type="Proteomes" id="UP000428330">
    <property type="component" value="Chromosome"/>
</dbReference>
<dbReference type="InterPro" id="IPR007409">
    <property type="entry name" value="Restrct_endonuc_type1_HsdR_N"/>
</dbReference>
<feature type="domain" description="SWI2/SNF2 ATPase" evidence="2">
    <location>
        <begin position="275"/>
        <end position="352"/>
    </location>
</feature>
<keyword evidence="4" id="KW-1185">Reference proteome</keyword>
<feature type="domain" description="Restriction endonuclease type I HsdR N-terminal" evidence="1">
    <location>
        <begin position="15"/>
        <end position="208"/>
    </location>
</feature>
<dbReference type="Gene3D" id="3.40.50.300">
    <property type="entry name" value="P-loop containing nucleotide triphosphate hydrolases"/>
    <property type="match status" value="1"/>
</dbReference>
<sequence>MNIHKEISFEDEICDYLESQGWLHDSGDAQLFDRARALYASDLVEWLRTSQPKAWEAVSKSGEAALLDRVRKQIDTRGTLDVLRHGIDMIGVRGTLKLAEFKPALKDNPEIVARYQANRLRVIRQVKYSTTNENSIDLVLFLNGIPVATAELKTDFTQSVDDAIDQYRYDRPPRAAGRTEPLLSFPSGALVHFAVSNAQVFMTTKLAGKATRFLPFNKGDDGGAGNPLNPNGHRTAYLWEEVWERESWLELIGRYIIAEKDKKGNLTTLIFPRYHQLDATRKLVRTVLEEGPGKKYLIQHSAGSGKTNSIAWSAHFLADLHDANRSKMFDTVIVVSDRRVIDGQLQDAIFSFERTLGVVETIKGDGGSKSGQLAQVTCNGCCYGRTDDQQLAMCSNNSVLFLTCQEQGVRSWSTFSFFFIER</sequence>
<dbReference type="InterPro" id="IPR040980">
    <property type="entry name" value="SWI2_SNF2"/>
</dbReference>
<dbReference type="GO" id="GO:0003677">
    <property type="term" value="F:DNA binding"/>
    <property type="evidence" value="ECO:0007669"/>
    <property type="project" value="UniProtKB-KW"/>
</dbReference>
<evidence type="ECO:0000313" key="3">
    <source>
        <dbReference type="EMBL" id="QGX99735.1"/>
    </source>
</evidence>
<dbReference type="Pfam" id="PF18766">
    <property type="entry name" value="SWI2_SNF2"/>
    <property type="match status" value="1"/>
</dbReference>
<dbReference type="PANTHER" id="PTHR42927">
    <property type="entry name" value="HELICASE SUPERFAMILY 1 AND 2 DOMAIN-CONTAINING PROTEIN"/>
    <property type="match status" value="1"/>
</dbReference>
<dbReference type="GO" id="GO:0005524">
    <property type="term" value="F:ATP binding"/>
    <property type="evidence" value="ECO:0007669"/>
    <property type="project" value="UniProtKB-KW"/>
</dbReference>
<name>A0A6I6ISP3_9RHOB</name>